<evidence type="ECO:0000256" key="1">
    <source>
        <dbReference type="ARBA" id="ARBA00004141"/>
    </source>
</evidence>
<keyword evidence="2" id="KW-0813">Transport</keyword>
<gene>
    <name evidence="7" type="ORF">JP39_09820</name>
</gene>
<feature type="transmembrane region" description="Helical" evidence="6">
    <location>
        <begin position="450"/>
        <end position="466"/>
    </location>
</feature>
<name>A0A0K2LE96_9LACO</name>
<evidence type="ECO:0000256" key="6">
    <source>
        <dbReference type="SAM" id="Phobius"/>
    </source>
</evidence>
<feature type="transmembrane region" description="Helical" evidence="6">
    <location>
        <begin position="386"/>
        <end position="405"/>
    </location>
</feature>
<dbReference type="KEGG" id="lhi:JP39_09820"/>
<evidence type="ECO:0000256" key="3">
    <source>
        <dbReference type="ARBA" id="ARBA00022692"/>
    </source>
</evidence>
<dbReference type="Proteomes" id="UP000061546">
    <property type="component" value="Chromosome"/>
</dbReference>
<protein>
    <submittedName>
        <fullName evidence="7">Amino acid permease</fullName>
    </submittedName>
</protein>
<dbReference type="RefSeq" id="WP_041501247.1">
    <property type="nucleotide sequence ID" value="NZ_BJDV01000005.1"/>
</dbReference>
<sequence length="485" mass="51732">MSDFFKRLTLKEDPSIYEDKDSHLVRVLTVKDFLALGVGTIVSTSIFTLPGVVAAEHTGPSVVFSFIVAAIVAGLVAFAYAEMAAAMPFAGSAYSWINVMFGEFFGWVAGWALLAEYFIALAFVGSGLSANFRGLLEPLGVHFPNAIANTFGNNGGVVDLVAVVVIAAVAWLISHGAGGAAKVENILVVLKVLAVLTFIVVGLTAIHVENYFPFIPKYRVNPDGTAFGGWQGIYAGVSMIFLSYIGFDSIAANSAEAKDPGKTMPRGILGSLLIAVVLFVAVALVLVGMFKYSSYANNAEPVGWALRHAGHPIVASIIQAIAVIGMFTALIGMMLAGSRLVYSFGRDGMLPSWLGKLNKNNLPNHALLVLSIVGILIGAFCPFAFLAQLISAGTLIAFMFVSLGIYPLRKREGKDINMPDFKVPLYPVLPALGFIGSLIIFWGLDIQAKTYAGIWFAIGLVVYFAYGMHHSTLGKKADAEKNSKK</sequence>
<reference evidence="7 8" key="1">
    <citation type="submission" date="2015-08" db="EMBL/GenBank/DDBJ databases">
        <title>Genomic sequence of Lactobacillus heilongjiangensis DSM 28069, isolated from Chinese traditional pickle.</title>
        <authorList>
            <person name="Jiang X."/>
            <person name="Zheng B."/>
            <person name="Cheng H."/>
        </authorList>
    </citation>
    <scope>NUCLEOTIDE SEQUENCE [LARGE SCALE GENOMIC DNA]</scope>
    <source>
        <strain evidence="7 8">DSM 28069</strain>
    </source>
</reference>
<dbReference type="STRING" id="1074467.JP39_09820"/>
<dbReference type="InterPro" id="IPR002293">
    <property type="entry name" value="AA/rel_permease1"/>
</dbReference>
<dbReference type="GO" id="GO:0015171">
    <property type="term" value="F:amino acid transmembrane transporter activity"/>
    <property type="evidence" value="ECO:0007669"/>
    <property type="project" value="TreeGrafter"/>
</dbReference>
<accession>A0A0K2LE96</accession>
<dbReference type="PIRSF" id="PIRSF006060">
    <property type="entry name" value="AA_transporter"/>
    <property type="match status" value="1"/>
</dbReference>
<feature type="transmembrane region" description="Helical" evidence="6">
    <location>
        <begin position="313"/>
        <end position="342"/>
    </location>
</feature>
<dbReference type="OrthoDB" id="9762947at2"/>
<evidence type="ECO:0000313" key="8">
    <source>
        <dbReference type="Proteomes" id="UP000061546"/>
    </source>
</evidence>
<dbReference type="AlphaFoldDB" id="A0A0K2LE96"/>
<evidence type="ECO:0000256" key="4">
    <source>
        <dbReference type="ARBA" id="ARBA00022989"/>
    </source>
</evidence>
<organism evidence="7 8">
    <name type="scientific">Companilactobacillus heilongjiangensis</name>
    <dbReference type="NCBI Taxonomy" id="1074467"/>
    <lineage>
        <taxon>Bacteria</taxon>
        <taxon>Bacillati</taxon>
        <taxon>Bacillota</taxon>
        <taxon>Bacilli</taxon>
        <taxon>Lactobacillales</taxon>
        <taxon>Lactobacillaceae</taxon>
        <taxon>Companilactobacillus</taxon>
    </lineage>
</organism>
<feature type="transmembrane region" description="Helical" evidence="6">
    <location>
        <begin position="268"/>
        <end position="293"/>
    </location>
</feature>
<dbReference type="Gene3D" id="1.20.1740.10">
    <property type="entry name" value="Amino acid/polyamine transporter I"/>
    <property type="match status" value="1"/>
</dbReference>
<feature type="transmembrane region" description="Helical" evidence="6">
    <location>
        <begin position="156"/>
        <end position="174"/>
    </location>
</feature>
<proteinExistence type="predicted"/>
<dbReference type="EMBL" id="CP012559">
    <property type="protein sequence ID" value="ALB29626.1"/>
    <property type="molecule type" value="Genomic_DNA"/>
</dbReference>
<dbReference type="PANTHER" id="PTHR43243:SF4">
    <property type="entry name" value="CATIONIC AMINO ACID TRANSPORTER 4"/>
    <property type="match status" value="1"/>
</dbReference>
<keyword evidence="8" id="KW-1185">Reference proteome</keyword>
<evidence type="ECO:0000256" key="2">
    <source>
        <dbReference type="ARBA" id="ARBA00022448"/>
    </source>
</evidence>
<feature type="transmembrane region" description="Helical" evidence="6">
    <location>
        <begin position="228"/>
        <end position="247"/>
    </location>
</feature>
<evidence type="ECO:0000256" key="5">
    <source>
        <dbReference type="ARBA" id="ARBA00023136"/>
    </source>
</evidence>
<feature type="transmembrane region" description="Helical" evidence="6">
    <location>
        <begin position="186"/>
        <end position="208"/>
    </location>
</feature>
<keyword evidence="5 6" id="KW-0472">Membrane</keyword>
<evidence type="ECO:0000313" key="7">
    <source>
        <dbReference type="EMBL" id="ALB29626.1"/>
    </source>
</evidence>
<feature type="transmembrane region" description="Helical" evidence="6">
    <location>
        <begin position="425"/>
        <end position="444"/>
    </location>
</feature>
<dbReference type="Pfam" id="PF13520">
    <property type="entry name" value="AA_permease_2"/>
    <property type="match status" value="1"/>
</dbReference>
<feature type="transmembrane region" description="Helical" evidence="6">
    <location>
        <begin position="33"/>
        <end position="55"/>
    </location>
</feature>
<dbReference type="GO" id="GO:0016020">
    <property type="term" value="C:membrane"/>
    <property type="evidence" value="ECO:0007669"/>
    <property type="project" value="UniProtKB-SubCell"/>
</dbReference>
<dbReference type="PANTHER" id="PTHR43243">
    <property type="entry name" value="INNER MEMBRANE TRANSPORTER YGJI-RELATED"/>
    <property type="match status" value="1"/>
</dbReference>
<keyword evidence="3 6" id="KW-0812">Transmembrane</keyword>
<feature type="transmembrane region" description="Helical" evidence="6">
    <location>
        <begin position="62"/>
        <end position="81"/>
    </location>
</feature>
<keyword evidence="4 6" id="KW-1133">Transmembrane helix</keyword>
<feature type="transmembrane region" description="Helical" evidence="6">
    <location>
        <begin position="362"/>
        <end position="380"/>
    </location>
</feature>
<comment type="subcellular location">
    <subcellularLocation>
        <location evidence="1">Membrane</location>
        <topology evidence="1">Multi-pass membrane protein</topology>
    </subcellularLocation>
</comment>